<keyword evidence="6" id="KW-0808">Transferase</keyword>
<evidence type="ECO:0000256" key="15">
    <source>
        <dbReference type="ARBA" id="ARBA00023170"/>
    </source>
</evidence>
<dbReference type="InterPro" id="IPR001245">
    <property type="entry name" value="Ser-Thr/Tyr_kinase_cat_dom"/>
</dbReference>
<accession>A0A2I0AH62</accession>
<keyword evidence="12" id="KW-0067">ATP-binding</keyword>
<evidence type="ECO:0000256" key="6">
    <source>
        <dbReference type="ARBA" id="ARBA00022679"/>
    </source>
</evidence>
<evidence type="ECO:0000256" key="8">
    <source>
        <dbReference type="ARBA" id="ARBA00022729"/>
    </source>
</evidence>
<keyword evidence="15 23" id="KW-0675">Receptor</keyword>
<evidence type="ECO:0000256" key="18">
    <source>
        <dbReference type="SAM" id="Coils"/>
    </source>
</evidence>
<keyword evidence="10" id="KW-0547">Nucleotide-binding</keyword>
<evidence type="ECO:0000256" key="7">
    <source>
        <dbReference type="ARBA" id="ARBA00022692"/>
    </source>
</evidence>
<comment type="catalytic activity">
    <reaction evidence="17">
        <text>L-seryl-[protein] + ATP = O-phospho-L-seryl-[protein] + ADP + H(+)</text>
        <dbReference type="Rhea" id="RHEA:17989"/>
        <dbReference type="Rhea" id="RHEA-COMP:9863"/>
        <dbReference type="Rhea" id="RHEA-COMP:11604"/>
        <dbReference type="ChEBI" id="CHEBI:15378"/>
        <dbReference type="ChEBI" id="CHEBI:29999"/>
        <dbReference type="ChEBI" id="CHEBI:30616"/>
        <dbReference type="ChEBI" id="CHEBI:83421"/>
        <dbReference type="ChEBI" id="CHEBI:456216"/>
        <dbReference type="EC" id="2.7.11.1"/>
    </reaction>
</comment>
<evidence type="ECO:0000256" key="20">
    <source>
        <dbReference type="SAM" id="Phobius"/>
    </source>
</evidence>
<dbReference type="STRING" id="1088818.A0A2I0AH62"/>
<reference evidence="23 24" key="1">
    <citation type="journal article" date="2017" name="Nature">
        <title>The Apostasia genome and the evolution of orchids.</title>
        <authorList>
            <person name="Zhang G.Q."/>
            <person name="Liu K.W."/>
            <person name="Li Z."/>
            <person name="Lohaus R."/>
            <person name="Hsiao Y.Y."/>
            <person name="Niu S.C."/>
            <person name="Wang J.Y."/>
            <person name="Lin Y.C."/>
            <person name="Xu Q."/>
            <person name="Chen L.J."/>
            <person name="Yoshida K."/>
            <person name="Fujiwara S."/>
            <person name="Wang Z.W."/>
            <person name="Zhang Y.Q."/>
            <person name="Mitsuda N."/>
            <person name="Wang M."/>
            <person name="Liu G.H."/>
            <person name="Pecoraro L."/>
            <person name="Huang H.X."/>
            <person name="Xiao X.J."/>
            <person name="Lin M."/>
            <person name="Wu X.Y."/>
            <person name="Wu W.L."/>
            <person name="Chen Y.Y."/>
            <person name="Chang S.B."/>
            <person name="Sakamoto S."/>
            <person name="Ohme-Takagi M."/>
            <person name="Yagi M."/>
            <person name="Zeng S.J."/>
            <person name="Shen C.Y."/>
            <person name="Yeh C.M."/>
            <person name="Luo Y.B."/>
            <person name="Tsai W.C."/>
            <person name="Van de Peer Y."/>
            <person name="Liu Z.J."/>
        </authorList>
    </citation>
    <scope>NUCLEOTIDE SEQUENCE [LARGE SCALE GENOMIC DNA]</scope>
    <source>
        <strain evidence="24">cv. Shenzhen</strain>
        <tissue evidence="23">Stem</tissue>
    </source>
</reference>
<dbReference type="PANTHER" id="PTHR48007">
    <property type="entry name" value="LEUCINE-RICH REPEAT RECEPTOR-LIKE PROTEIN KINASE PXC1"/>
    <property type="match status" value="1"/>
</dbReference>
<evidence type="ECO:0000256" key="19">
    <source>
        <dbReference type="SAM" id="MobiDB-lite"/>
    </source>
</evidence>
<evidence type="ECO:0000256" key="10">
    <source>
        <dbReference type="ARBA" id="ARBA00022741"/>
    </source>
</evidence>
<evidence type="ECO:0000256" key="14">
    <source>
        <dbReference type="ARBA" id="ARBA00023136"/>
    </source>
</evidence>
<dbReference type="EC" id="2.7.11.1" evidence="3"/>
<keyword evidence="4" id="KW-0597">Phosphoprotein</keyword>
<evidence type="ECO:0000256" key="11">
    <source>
        <dbReference type="ARBA" id="ARBA00022777"/>
    </source>
</evidence>
<organism evidence="23 24">
    <name type="scientific">Apostasia shenzhenica</name>
    <dbReference type="NCBI Taxonomy" id="1088818"/>
    <lineage>
        <taxon>Eukaryota</taxon>
        <taxon>Viridiplantae</taxon>
        <taxon>Streptophyta</taxon>
        <taxon>Embryophyta</taxon>
        <taxon>Tracheophyta</taxon>
        <taxon>Spermatophyta</taxon>
        <taxon>Magnoliopsida</taxon>
        <taxon>Liliopsida</taxon>
        <taxon>Asparagales</taxon>
        <taxon>Orchidaceae</taxon>
        <taxon>Apostasioideae</taxon>
        <taxon>Apostasia</taxon>
    </lineage>
</organism>
<dbReference type="InterPro" id="IPR013210">
    <property type="entry name" value="LRR_N_plant-typ"/>
</dbReference>
<feature type="region of interest" description="Disordered" evidence="19">
    <location>
        <begin position="315"/>
        <end position="352"/>
    </location>
</feature>
<dbReference type="Pfam" id="PF07714">
    <property type="entry name" value="PK_Tyr_Ser-Thr"/>
    <property type="match status" value="1"/>
</dbReference>
<comment type="similarity">
    <text evidence="2">Belongs to the protein kinase superfamily. Ser/Thr protein kinase family.</text>
</comment>
<evidence type="ECO:0000256" key="17">
    <source>
        <dbReference type="ARBA" id="ARBA00048679"/>
    </source>
</evidence>
<feature type="signal peptide" evidence="21">
    <location>
        <begin position="1"/>
        <end position="24"/>
    </location>
</feature>
<evidence type="ECO:0000259" key="22">
    <source>
        <dbReference type="PROSITE" id="PS50011"/>
    </source>
</evidence>
<dbReference type="OrthoDB" id="418615at2759"/>
<evidence type="ECO:0000256" key="2">
    <source>
        <dbReference type="ARBA" id="ARBA00008684"/>
    </source>
</evidence>
<keyword evidence="8 21" id="KW-0732">Signal</keyword>
<evidence type="ECO:0000256" key="13">
    <source>
        <dbReference type="ARBA" id="ARBA00022989"/>
    </source>
</evidence>
<proteinExistence type="inferred from homology"/>
<feature type="transmembrane region" description="Helical" evidence="20">
    <location>
        <begin position="256"/>
        <end position="279"/>
    </location>
</feature>
<evidence type="ECO:0000256" key="5">
    <source>
        <dbReference type="ARBA" id="ARBA00022614"/>
    </source>
</evidence>
<feature type="domain" description="Protein kinase" evidence="22">
    <location>
        <begin position="371"/>
        <end position="646"/>
    </location>
</feature>
<dbReference type="SUPFAM" id="SSF56112">
    <property type="entry name" value="Protein kinase-like (PK-like)"/>
    <property type="match status" value="1"/>
</dbReference>
<dbReference type="AlphaFoldDB" id="A0A2I0AH62"/>
<gene>
    <name evidence="23" type="primary">RLK</name>
    <name evidence="23" type="ORF">AXF42_Ash000705</name>
</gene>
<feature type="chain" id="PRO_5014116577" description="non-specific serine/threonine protein kinase" evidence="21">
    <location>
        <begin position="25"/>
        <end position="659"/>
    </location>
</feature>
<keyword evidence="5" id="KW-0433">Leucine-rich repeat</keyword>
<keyword evidence="13 20" id="KW-1133">Transmembrane helix</keyword>
<dbReference type="SUPFAM" id="SSF52058">
    <property type="entry name" value="L domain-like"/>
    <property type="match status" value="1"/>
</dbReference>
<comment type="subcellular location">
    <subcellularLocation>
        <location evidence="1">Membrane</location>
        <topology evidence="1">Single-pass membrane protein</topology>
    </subcellularLocation>
</comment>
<keyword evidence="7 20" id="KW-0812">Transmembrane</keyword>
<dbReference type="InterPro" id="IPR000719">
    <property type="entry name" value="Prot_kinase_dom"/>
</dbReference>
<dbReference type="Proteomes" id="UP000236161">
    <property type="component" value="Unassembled WGS sequence"/>
</dbReference>
<dbReference type="FunFam" id="1.10.510.10:FF:000480">
    <property type="entry name" value="Pollen receptor-like kinase 1"/>
    <property type="match status" value="1"/>
</dbReference>
<keyword evidence="18" id="KW-0175">Coiled coil</keyword>
<keyword evidence="24" id="KW-1185">Reference proteome</keyword>
<dbReference type="Gene3D" id="3.80.10.10">
    <property type="entry name" value="Ribonuclease Inhibitor"/>
    <property type="match status" value="2"/>
</dbReference>
<evidence type="ECO:0000256" key="12">
    <source>
        <dbReference type="ARBA" id="ARBA00022840"/>
    </source>
</evidence>
<dbReference type="InterPro" id="IPR046959">
    <property type="entry name" value="PRK1-6/SRF4-like"/>
</dbReference>
<evidence type="ECO:0000256" key="1">
    <source>
        <dbReference type="ARBA" id="ARBA00004167"/>
    </source>
</evidence>
<keyword evidence="9" id="KW-0677">Repeat</keyword>
<name>A0A2I0AH62_9ASPA</name>
<dbReference type="FunFam" id="3.30.200.20:FF:000307">
    <property type="entry name" value="pollen receptor-like kinase 1"/>
    <property type="match status" value="1"/>
</dbReference>
<keyword evidence="11 23" id="KW-0418">Kinase</keyword>
<sequence>MARPPAPWPPLLLLLLLTVGPATTASAPLGAEEGEALLRFKATLSGLGADLPSWIPGARPCNVNSTTWDGVICFNGHVWGVQLEDLGLAGRLDLSPLAALSGLRTISFMRNEFEGPFPDVGHLGALKAIYLSGNRFSGEIPGDTFADMRSLKKLFVSDNGFSGEIPASLAGLGKLLELRLDHNKFAGGIPEFSQPGLETVDVAFNDLEGPIPQRLSKMDPKFFQGNAKLCGPPLAAACYAVGQPAAKKSTTLSGRWLPFLLLAILLLLLLLLLIVTILLHRRRNRRHDSLAAVRHPPPAKKTARILDADKLELGASAGPHHHHHHRSSSGAASGGSAGGRRGGREGGDGGHGRLAFVREGRERFELHDLLRASAEVLGSGNFGSSYKAVLSAGPTVVVKRFKEMNGVGKEEFSEHMRRMGRLSHPNVLPLVAYYYKKEEKLLVTDFVPNGSLAHMLHGNRGSTLPPLDWPTRLKIVKGVARGLAYLYDELPVLILPHGHLKSSNVLLGETFAPLLADYALVPVMNAAHASQVMVAYKSPEVHLLGRPSRKSDVWSLGILILEILTGKFPANFLHKGAGAGTDLAVWVSNVVQGEWSSEVFDGDIRETESGELGEMHELLKIGLDCCEESVEKRLEMRDALERIEQLKERQDDKDEVLLS</sequence>
<evidence type="ECO:0000313" key="24">
    <source>
        <dbReference type="Proteomes" id="UP000236161"/>
    </source>
</evidence>
<feature type="compositionally biased region" description="Basic and acidic residues" evidence="19">
    <location>
        <begin position="342"/>
        <end position="352"/>
    </location>
</feature>
<dbReference type="Gene3D" id="1.10.510.10">
    <property type="entry name" value="Transferase(Phosphotransferase) domain 1"/>
    <property type="match status" value="1"/>
</dbReference>
<dbReference type="Pfam" id="PF13855">
    <property type="entry name" value="LRR_8"/>
    <property type="match status" value="1"/>
</dbReference>
<dbReference type="InterPro" id="IPR001611">
    <property type="entry name" value="Leu-rich_rpt"/>
</dbReference>
<evidence type="ECO:0000256" key="4">
    <source>
        <dbReference type="ARBA" id="ARBA00022553"/>
    </source>
</evidence>
<feature type="coiled-coil region" evidence="18">
    <location>
        <begin position="629"/>
        <end position="656"/>
    </location>
</feature>
<evidence type="ECO:0000256" key="3">
    <source>
        <dbReference type="ARBA" id="ARBA00012513"/>
    </source>
</evidence>
<dbReference type="Gene3D" id="3.30.200.20">
    <property type="entry name" value="Phosphorylase Kinase, domain 1"/>
    <property type="match status" value="1"/>
</dbReference>
<dbReference type="EMBL" id="KZ451982">
    <property type="protein sequence ID" value="PKA54870.1"/>
    <property type="molecule type" value="Genomic_DNA"/>
</dbReference>
<dbReference type="InterPro" id="IPR032675">
    <property type="entry name" value="LRR_dom_sf"/>
</dbReference>
<evidence type="ECO:0000256" key="21">
    <source>
        <dbReference type="SAM" id="SignalP"/>
    </source>
</evidence>
<evidence type="ECO:0000313" key="23">
    <source>
        <dbReference type="EMBL" id="PKA54870.1"/>
    </source>
</evidence>
<evidence type="ECO:0000256" key="16">
    <source>
        <dbReference type="ARBA" id="ARBA00047899"/>
    </source>
</evidence>
<dbReference type="GO" id="GO:0004674">
    <property type="term" value="F:protein serine/threonine kinase activity"/>
    <property type="evidence" value="ECO:0007669"/>
    <property type="project" value="UniProtKB-EC"/>
</dbReference>
<comment type="catalytic activity">
    <reaction evidence="16">
        <text>L-threonyl-[protein] + ATP = O-phospho-L-threonyl-[protein] + ADP + H(+)</text>
        <dbReference type="Rhea" id="RHEA:46608"/>
        <dbReference type="Rhea" id="RHEA-COMP:11060"/>
        <dbReference type="Rhea" id="RHEA-COMP:11605"/>
        <dbReference type="ChEBI" id="CHEBI:15378"/>
        <dbReference type="ChEBI" id="CHEBI:30013"/>
        <dbReference type="ChEBI" id="CHEBI:30616"/>
        <dbReference type="ChEBI" id="CHEBI:61977"/>
        <dbReference type="ChEBI" id="CHEBI:456216"/>
        <dbReference type="EC" id="2.7.11.1"/>
    </reaction>
</comment>
<evidence type="ECO:0000256" key="9">
    <source>
        <dbReference type="ARBA" id="ARBA00022737"/>
    </source>
</evidence>
<dbReference type="PANTHER" id="PTHR48007:SF64">
    <property type="entry name" value="POLLEN RECEPTOR-LIKE KINASE 1"/>
    <property type="match status" value="1"/>
</dbReference>
<dbReference type="Pfam" id="PF08263">
    <property type="entry name" value="LRRNT_2"/>
    <property type="match status" value="1"/>
</dbReference>
<dbReference type="InterPro" id="IPR011009">
    <property type="entry name" value="Kinase-like_dom_sf"/>
</dbReference>
<dbReference type="GO" id="GO:0005524">
    <property type="term" value="F:ATP binding"/>
    <property type="evidence" value="ECO:0007669"/>
    <property type="project" value="UniProtKB-KW"/>
</dbReference>
<dbReference type="GO" id="GO:0016020">
    <property type="term" value="C:membrane"/>
    <property type="evidence" value="ECO:0007669"/>
    <property type="project" value="UniProtKB-SubCell"/>
</dbReference>
<protein>
    <recommendedName>
        <fullName evidence="3">non-specific serine/threonine protein kinase</fullName>
        <ecNumber evidence="3">2.7.11.1</ecNumber>
    </recommendedName>
</protein>
<dbReference type="PROSITE" id="PS50011">
    <property type="entry name" value="PROTEIN_KINASE_DOM"/>
    <property type="match status" value="1"/>
</dbReference>
<keyword evidence="14 20" id="KW-0472">Membrane</keyword>